<dbReference type="RefSeq" id="WP_265048298.1">
    <property type="nucleotide sequence ID" value="NZ_CP100390.1"/>
</dbReference>
<gene>
    <name evidence="1" type="ORF">NKI27_03410</name>
</gene>
<dbReference type="Proteomes" id="UP001163739">
    <property type="component" value="Chromosome"/>
</dbReference>
<reference evidence="1" key="1">
    <citation type="submission" date="2022-06" db="EMBL/GenBank/DDBJ databases">
        <title>Alkalimarinus sp. nov., isolated from gut of a Alitta virens.</title>
        <authorList>
            <person name="Yang A.I."/>
            <person name="Shin N.-R."/>
        </authorList>
    </citation>
    <scope>NUCLEOTIDE SEQUENCE</scope>
    <source>
        <strain evidence="1">A2M4</strain>
    </source>
</reference>
<sequence>MKIEITLIALGCAQEQLYVVADVTDLSVEKRFPRAELLPEQNPDEVARCLLNEHASLDAQPIKFSFQQAEHGCIELIYYYLAPGRNTLPELNLIALSASEGVDAAVLTSSVNDADAKHLQAFVKDLQLKLYGAMNPTKTVTGFKELIDLLPEVFNIKDLTATYKALMGERPKFGTSLIMRLLPSYVIKTGKGEKVFEGRGLIEEFEDQVGEVASNLAEEHKDYYKKGGRRAVKVYKKHQ</sequence>
<accession>A0ABY6N3Z4</accession>
<proteinExistence type="predicted"/>
<protein>
    <submittedName>
        <fullName evidence="1">Uncharacterized protein</fullName>
    </submittedName>
</protein>
<dbReference type="EMBL" id="CP100390">
    <property type="protein sequence ID" value="UZE96813.1"/>
    <property type="molecule type" value="Genomic_DNA"/>
</dbReference>
<evidence type="ECO:0000313" key="2">
    <source>
        <dbReference type="Proteomes" id="UP001163739"/>
    </source>
</evidence>
<name>A0ABY6N3Z4_9ALTE</name>
<keyword evidence="2" id="KW-1185">Reference proteome</keyword>
<evidence type="ECO:0000313" key="1">
    <source>
        <dbReference type="EMBL" id="UZE96813.1"/>
    </source>
</evidence>
<organism evidence="1 2">
    <name type="scientific">Alkalimarinus alittae</name>
    <dbReference type="NCBI Taxonomy" id="2961619"/>
    <lineage>
        <taxon>Bacteria</taxon>
        <taxon>Pseudomonadati</taxon>
        <taxon>Pseudomonadota</taxon>
        <taxon>Gammaproteobacteria</taxon>
        <taxon>Alteromonadales</taxon>
        <taxon>Alteromonadaceae</taxon>
        <taxon>Alkalimarinus</taxon>
    </lineage>
</organism>